<keyword evidence="2" id="KW-1185">Reference proteome</keyword>
<comment type="caution">
    <text evidence="1">The sequence shown here is derived from an EMBL/GenBank/DDBJ whole genome shotgun (WGS) entry which is preliminary data.</text>
</comment>
<accession>A0A9P4K3F1</accession>
<reference evidence="2" key="1">
    <citation type="journal article" date="2020" name="Stud. Mycol.">
        <title>101 Dothideomycetes genomes: A test case for predicting lifestyles and emergence of pathogens.</title>
        <authorList>
            <person name="Haridas S."/>
            <person name="Albert R."/>
            <person name="Binder M."/>
            <person name="Bloem J."/>
            <person name="LaButti K."/>
            <person name="Salamov A."/>
            <person name="Andreopoulos B."/>
            <person name="Baker S."/>
            <person name="Barry K."/>
            <person name="Bills G."/>
            <person name="Bluhm B."/>
            <person name="Cannon C."/>
            <person name="Castanera R."/>
            <person name="Culley D."/>
            <person name="Daum C."/>
            <person name="Ezra D."/>
            <person name="Gonzalez J."/>
            <person name="Henrissat B."/>
            <person name="Kuo A."/>
            <person name="Liang C."/>
            <person name="Lipzen A."/>
            <person name="Lutzoni F."/>
            <person name="Magnuson J."/>
            <person name="Mondo S."/>
            <person name="Nolan M."/>
            <person name="Ohm R."/>
            <person name="Pangilinan J."/>
            <person name="Park H.-J."/>
            <person name="Ramirez L."/>
            <person name="Alfaro M."/>
            <person name="Sun H."/>
            <person name="Tritt A."/>
            <person name="Yoshinaga Y."/>
            <person name="Zwiers L.-H."/>
            <person name="Turgeon B."/>
            <person name="Goodwin S."/>
            <person name="Spatafora J."/>
            <person name="Crous P."/>
            <person name="Grigoriev I."/>
        </authorList>
    </citation>
    <scope>NUCLEOTIDE SEQUENCE [LARGE SCALE GENOMIC DNA]</scope>
    <source>
        <strain evidence="2">CBS 304.66</strain>
    </source>
</reference>
<dbReference type="AlphaFoldDB" id="A0A9P4K3F1"/>
<dbReference type="Proteomes" id="UP000800093">
    <property type="component" value="Unassembled WGS sequence"/>
</dbReference>
<evidence type="ECO:0000313" key="2">
    <source>
        <dbReference type="Proteomes" id="UP000800093"/>
    </source>
</evidence>
<evidence type="ECO:0000313" key="1">
    <source>
        <dbReference type="EMBL" id="KAF2260567.1"/>
    </source>
</evidence>
<dbReference type="EMBL" id="ML986678">
    <property type="protein sequence ID" value="KAF2260567.1"/>
    <property type="molecule type" value="Genomic_DNA"/>
</dbReference>
<sequence length="282" mass="31124">MPSPSSTPDGYFPVHFHHSPLEEAIQNFLHHLSVTVDLIHTHGPFRLHDGTIFVRAGDPNTAISTLDIASSFAAAQDAPIQTLGPASADLQTFTQLWTATKRLLDAILDSHSLPQDSFNWGVLGLASGGMDPDEGFVALKDRLKSALTALPNLEMTMGRDRGATEIGTRLDRLVRANREVHACSRLLLAAMRGWGSLRWFHAVCVAERWAGSLGYRRGERSIGGRGEGDIEGEEGDEIGKIWMRLINWKNPRWERGLLSKLDAWLAFALDTLFFLSAVLEAF</sequence>
<dbReference type="OrthoDB" id="3785918at2759"/>
<proteinExistence type="predicted"/>
<protein>
    <submittedName>
        <fullName evidence="1">Uncharacterized protein</fullName>
    </submittedName>
</protein>
<organism evidence="1 2">
    <name type="scientific">Lojkania enalia</name>
    <dbReference type="NCBI Taxonomy" id="147567"/>
    <lineage>
        <taxon>Eukaryota</taxon>
        <taxon>Fungi</taxon>
        <taxon>Dikarya</taxon>
        <taxon>Ascomycota</taxon>
        <taxon>Pezizomycotina</taxon>
        <taxon>Dothideomycetes</taxon>
        <taxon>Pleosporomycetidae</taxon>
        <taxon>Pleosporales</taxon>
        <taxon>Pleosporales incertae sedis</taxon>
        <taxon>Lojkania</taxon>
    </lineage>
</organism>
<name>A0A9P4K3F1_9PLEO</name>
<gene>
    <name evidence="1" type="ORF">CC78DRAFT_24456</name>
</gene>